<reference evidence="4 5" key="1">
    <citation type="journal article" date="2022" name="Nat. Microbiol.">
        <title>The microbiome of a bacterivorous marine choanoflagellate contains a resource-demanding obligate bacterial associate.</title>
        <authorList>
            <person name="Needham D.M."/>
            <person name="Poirier C."/>
            <person name="Bachy C."/>
            <person name="George E.E."/>
            <person name="Wilken S."/>
            <person name="Yung C.C.M."/>
            <person name="Limardo A.J."/>
            <person name="Morando M."/>
            <person name="Sudek L."/>
            <person name="Malmstrom R.R."/>
            <person name="Keeling P.J."/>
            <person name="Santoro A.E."/>
            <person name="Worden A.Z."/>
        </authorList>
    </citation>
    <scope>NUCLEOTIDE SEQUENCE [LARGE SCALE GENOMIC DNA]</scope>
    <source>
        <strain evidence="4 5">Comchoano-2</strain>
    </source>
</reference>
<accession>A0ABT1L4P3</accession>
<evidence type="ECO:0000256" key="3">
    <source>
        <dbReference type="RuleBase" id="RU003939"/>
    </source>
</evidence>
<dbReference type="Gene3D" id="4.10.520.10">
    <property type="entry name" value="IHF-like DNA-binding proteins"/>
    <property type="match status" value="1"/>
</dbReference>
<evidence type="ECO:0000256" key="1">
    <source>
        <dbReference type="ARBA" id="ARBA00010529"/>
    </source>
</evidence>
<keyword evidence="2" id="KW-0238">DNA-binding</keyword>
<protein>
    <submittedName>
        <fullName evidence="4">Integration host factor subunit beta</fullName>
    </submittedName>
</protein>
<dbReference type="PANTHER" id="PTHR33175:SF5">
    <property type="entry name" value="INTEGRATION HOST FACTOR SUBUNIT BETA"/>
    <property type="match status" value="1"/>
</dbReference>
<dbReference type="InterPro" id="IPR000119">
    <property type="entry name" value="Hist_DNA-bd"/>
</dbReference>
<sequence>MVRSELKYCLGDKFSSWQSEDISYATSLVFEIMTQTLVEGGRIELRGFGTFEVRMRAPKDARNPRTRKSVRVGKRGRVHFKPGRAMRNIVDASRVRFPIKTKDLPEKYPVKEEETA</sequence>
<dbReference type="SMART" id="SM00411">
    <property type="entry name" value="BHL"/>
    <property type="match status" value="1"/>
</dbReference>
<dbReference type="SUPFAM" id="SSF47729">
    <property type="entry name" value="IHF-like DNA-binding proteins"/>
    <property type="match status" value="1"/>
</dbReference>
<name>A0ABT1L4P3_9GAMM</name>
<comment type="caution">
    <text evidence="4">The sequence shown here is derived from an EMBL/GenBank/DDBJ whole genome shotgun (WGS) entry which is preliminary data.</text>
</comment>
<dbReference type="Proteomes" id="UP001320768">
    <property type="component" value="Unassembled WGS sequence"/>
</dbReference>
<dbReference type="RefSeq" id="WP_258569256.1">
    <property type="nucleotide sequence ID" value="NZ_JAKUDN010000002.1"/>
</dbReference>
<evidence type="ECO:0000313" key="5">
    <source>
        <dbReference type="Proteomes" id="UP001320768"/>
    </source>
</evidence>
<organism evidence="4 5">
    <name type="scientific">Candidatus Synchoanobacter obligatus</name>
    <dbReference type="NCBI Taxonomy" id="2919597"/>
    <lineage>
        <taxon>Bacteria</taxon>
        <taxon>Pseudomonadati</taxon>
        <taxon>Pseudomonadota</taxon>
        <taxon>Gammaproteobacteria</taxon>
        <taxon>Candidatus Comchoanobacterales</taxon>
        <taxon>Candidatus Comchoanobacteraceae</taxon>
        <taxon>Candidatus Synchoanobacter</taxon>
    </lineage>
</organism>
<keyword evidence="5" id="KW-1185">Reference proteome</keyword>
<evidence type="ECO:0000313" key="4">
    <source>
        <dbReference type="EMBL" id="MCP8352147.1"/>
    </source>
</evidence>
<dbReference type="InterPro" id="IPR010992">
    <property type="entry name" value="IHF-like_DNA-bd_dom_sf"/>
</dbReference>
<dbReference type="EMBL" id="JAKUDN010000002">
    <property type="protein sequence ID" value="MCP8352147.1"/>
    <property type="molecule type" value="Genomic_DNA"/>
</dbReference>
<dbReference type="PRINTS" id="PR01727">
    <property type="entry name" value="DNABINDINGHU"/>
</dbReference>
<dbReference type="Pfam" id="PF00216">
    <property type="entry name" value="Bac_DNA_binding"/>
    <property type="match status" value="1"/>
</dbReference>
<dbReference type="CDD" id="cd13836">
    <property type="entry name" value="IHF_B"/>
    <property type="match status" value="1"/>
</dbReference>
<gene>
    <name evidence="4" type="ORF">MKS91_02450</name>
</gene>
<proteinExistence type="inferred from homology"/>
<dbReference type="PANTHER" id="PTHR33175">
    <property type="entry name" value="DNA-BINDING PROTEIN HU"/>
    <property type="match status" value="1"/>
</dbReference>
<comment type="similarity">
    <text evidence="1 3">Belongs to the bacterial histone-like protein family.</text>
</comment>
<evidence type="ECO:0000256" key="2">
    <source>
        <dbReference type="ARBA" id="ARBA00023125"/>
    </source>
</evidence>